<organism evidence="1 2">
    <name type="scientific">Cupriavidus basilensis</name>
    <dbReference type="NCBI Taxonomy" id="68895"/>
    <lineage>
        <taxon>Bacteria</taxon>
        <taxon>Pseudomonadati</taxon>
        <taxon>Pseudomonadota</taxon>
        <taxon>Betaproteobacteria</taxon>
        <taxon>Burkholderiales</taxon>
        <taxon>Burkholderiaceae</taxon>
        <taxon>Cupriavidus</taxon>
    </lineage>
</organism>
<protein>
    <submittedName>
        <fullName evidence="1">DUF1993 domain-containing protein</fullName>
    </submittedName>
</protein>
<evidence type="ECO:0000313" key="2">
    <source>
        <dbReference type="Proteomes" id="UP000397656"/>
    </source>
</evidence>
<dbReference type="GeneID" id="98401265"/>
<dbReference type="EMBL" id="CP062803">
    <property type="protein sequence ID" value="QOT78334.1"/>
    <property type="molecule type" value="Genomic_DNA"/>
</dbReference>
<dbReference type="InterPro" id="IPR034660">
    <property type="entry name" value="DinB/YfiT-like"/>
</dbReference>
<dbReference type="AlphaFoldDB" id="A0A643G3R9"/>
<dbReference type="PANTHER" id="PTHR36922:SF1">
    <property type="entry name" value="DUF1993 DOMAIN-CONTAINING PROTEIN"/>
    <property type="match status" value="1"/>
</dbReference>
<evidence type="ECO:0000313" key="1">
    <source>
        <dbReference type="EMBL" id="QOT78334.1"/>
    </source>
</evidence>
<dbReference type="PANTHER" id="PTHR36922">
    <property type="entry name" value="BLL2446 PROTEIN"/>
    <property type="match status" value="1"/>
</dbReference>
<dbReference type="InterPro" id="IPR018531">
    <property type="entry name" value="DUF1993"/>
</dbReference>
<gene>
    <name evidence="1" type="ORF">F7R26_010150</name>
</gene>
<dbReference type="Gene3D" id="1.20.120.450">
    <property type="entry name" value="dinb family like domain"/>
    <property type="match status" value="1"/>
</dbReference>
<dbReference type="Pfam" id="PF09351">
    <property type="entry name" value="DUF1993"/>
    <property type="match status" value="1"/>
</dbReference>
<accession>A0A643G3R9</accession>
<reference evidence="1 2" key="1">
    <citation type="submission" date="2020-10" db="EMBL/GenBank/DDBJ databases">
        <title>Complete genome sequence of Cupriavidus basilensis CCUG 49340T.</title>
        <authorList>
            <person name="Salva-Serra F."/>
            <person name="Donoso R.A."/>
            <person name="Cho K.H."/>
            <person name="Yoo J.A."/>
            <person name="Lee K."/>
            <person name="Yoon S.-H."/>
            <person name="Perez-Pantoja D."/>
            <person name="Moore E.R.B."/>
        </authorList>
    </citation>
    <scope>NUCLEOTIDE SEQUENCE [LARGE SCALE GENOMIC DNA]</scope>
    <source>
        <strain evidence="2">CCUG 49340</strain>
    </source>
</reference>
<sequence length="168" mass="18393">MTLSIHSAIVGDYIKMLRSMQVWLDKAQAHADARKFDSAGYMSMKLAPDMLPLSRQVLIAGEIAKVGVERFAGLIAPKAQHEDASVQDLHQRVQGIIDHLAACTPAQIDGSAVTELVVPQRGKAPLVFDRQGFVHWSQANFFFHVTMTYALLRHAGVELGKADFLGLG</sequence>
<name>A0A643G3R9_9BURK</name>
<dbReference type="Proteomes" id="UP000397656">
    <property type="component" value="Chromosome 1"/>
</dbReference>
<proteinExistence type="predicted"/>
<dbReference type="RefSeq" id="WP_150983466.1">
    <property type="nucleotide sequence ID" value="NZ_CP062803.1"/>
</dbReference>
<dbReference type="SUPFAM" id="SSF109854">
    <property type="entry name" value="DinB/YfiT-like putative metalloenzymes"/>
    <property type="match status" value="1"/>
</dbReference>